<dbReference type="Proteomes" id="UP001652740">
    <property type="component" value="Unplaced"/>
</dbReference>
<dbReference type="GeneID" id="116412820"/>
<dbReference type="InParanoid" id="A0A6J3BW31"/>
<dbReference type="RefSeq" id="XP_031764111.2">
    <property type="nucleotide sequence ID" value="XM_031908251.2"/>
</dbReference>
<gene>
    <name evidence="3" type="primary">LOC116412820</name>
</gene>
<evidence type="ECO:0000256" key="1">
    <source>
        <dbReference type="SAM" id="SignalP"/>
    </source>
</evidence>
<sequence length="119" mass="13424">MNSLYCKAVIIVIYVLCRVFPATSSDSAAEQYSLFPHPSTTFEIMTFDQVLRGSYNTTACVKEYMNCMEVIKADLICLDGRLQNSVCAHIRDTCTQYAGQNFDRELHIFESVCETPDAT</sequence>
<proteinExistence type="predicted"/>
<organism evidence="2 3">
    <name type="scientific">Galleria mellonella</name>
    <name type="common">Greater wax moth</name>
    <dbReference type="NCBI Taxonomy" id="7137"/>
    <lineage>
        <taxon>Eukaryota</taxon>
        <taxon>Metazoa</taxon>
        <taxon>Ecdysozoa</taxon>
        <taxon>Arthropoda</taxon>
        <taxon>Hexapoda</taxon>
        <taxon>Insecta</taxon>
        <taxon>Pterygota</taxon>
        <taxon>Neoptera</taxon>
        <taxon>Endopterygota</taxon>
        <taxon>Lepidoptera</taxon>
        <taxon>Glossata</taxon>
        <taxon>Ditrysia</taxon>
        <taxon>Pyraloidea</taxon>
        <taxon>Pyralidae</taxon>
        <taxon>Galleriinae</taxon>
        <taxon>Galleria</taxon>
    </lineage>
</organism>
<dbReference type="KEGG" id="gmw:116412820"/>
<name>A0A6J3BW31_GALME</name>
<keyword evidence="2" id="KW-1185">Reference proteome</keyword>
<protein>
    <submittedName>
        <fullName evidence="3">Uncharacterized protein LOC116412820 isoform X1</fullName>
    </submittedName>
</protein>
<accession>A0A6J3BW31</accession>
<evidence type="ECO:0000313" key="3">
    <source>
        <dbReference type="RefSeq" id="XP_031764111.2"/>
    </source>
</evidence>
<keyword evidence="1" id="KW-0732">Signal</keyword>
<reference evidence="3" key="1">
    <citation type="submission" date="2025-08" db="UniProtKB">
        <authorList>
            <consortium name="RefSeq"/>
        </authorList>
    </citation>
    <scope>IDENTIFICATION</scope>
    <source>
        <tissue evidence="3">Whole larvae</tissue>
    </source>
</reference>
<feature type="chain" id="PRO_5046213765" evidence="1">
    <location>
        <begin position="25"/>
        <end position="119"/>
    </location>
</feature>
<evidence type="ECO:0000313" key="2">
    <source>
        <dbReference type="Proteomes" id="UP001652740"/>
    </source>
</evidence>
<feature type="signal peptide" evidence="1">
    <location>
        <begin position="1"/>
        <end position="24"/>
    </location>
</feature>
<dbReference type="AlphaFoldDB" id="A0A6J3BW31"/>